<gene>
    <name evidence="2" type="ORF">DI628_00460</name>
</gene>
<proteinExistence type="predicted"/>
<evidence type="ECO:0000256" key="1">
    <source>
        <dbReference type="SAM" id="Coils"/>
    </source>
</evidence>
<evidence type="ECO:0000313" key="3">
    <source>
        <dbReference type="Proteomes" id="UP000320948"/>
    </source>
</evidence>
<name>A0A6N4RAR0_BLAVI</name>
<reference evidence="2 3" key="1">
    <citation type="journal article" date="2017" name="Nat. Commun.">
        <title>In situ click chemistry generation of cyclooxygenase-2 inhibitors.</title>
        <authorList>
            <person name="Bhardwaj A."/>
            <person name="Kaur J."/>
            <person name="Wuest M."/>
            <person name="Wuest F."/>
        </authorList>
    </citation>
    <scope>NUCLEOTIDE SEQUENCE [LARGE SCALE GENOMIC DNA]</scope>
    <source>
        <strain evidence="2">S2_018_000_R2_106</strain>
    </source>
</reference>
<organism evidence="2 3">
    <name type="scientific">Blastochloris viridis</name>
    <name type="common">Rhodopseudomonas viridis</name>
    <dbReference type="NCBI Taxonomy" id="1079"/>
    <lineage>
        <taxon>Bacteria</taxon>
        <taxon>Pseudomonadati</taxon>
        <taxon>Pseudomonadota</taxon>
        <taxon>Alphaproteobacteria</taxon>
        <taxon>Hyphomicrobiales</taxon>
        <taxon>Blastochloridaceae</taxon>
        <taxon>Blastochloris</taxon>
    </lineage>
</organism>
<comment type="caution">
    <text evidence="2">The sequence shown here is derived from an EMBL/GenBank/DDBJ whole genome shotgun (WGS) entry which is preliminary data.</text>
</comment>
<sequence>MEVWQEKMKEMDDMKNQLRVQQRETEKEIEQAAEVLGKLNSNTAIARLEARMASMEEAVQSISDRLGLIEAEMPEVRTAVRKVRGFMETPAQTWKTGSAHQREAVSKENGVGTAQLSTPFRVLQESKGDKETLVGEDLICTNPFTPEHSLYESIW</sequence>
<accession>A0A6N4RAR0</accession>
<keyword evidence="1" id="KW-0175">Coiled coil</keyword>
<dbReference type="AlphaFoldDB" id="A0A6N4RAR0"/>
<dbReference type="EMBL" id="VAFM01000001">
    <property type="protein sequence ID" value="TKW61135.1"/>
    <property type="molecule type" value="Genomic_DNA"/>
</dbReference>
<evidence type="ECO:0000313" key="2">
    <source>
        <dbReference type="EMBL" id="TKW61135.1"/>
    </source>
</evidence>
<feature type="coiled-coil region" evidence="1">
    <location>
        <begin position="1"/>
        <end position="65"/>
    </location>
</feature>
<protein>
    <submittedName>
        <fullName evidence="2">Uncharacterized protein</fullName>
    </submittedName>
</protein>
<dbReference type="Proteomes" id="UP000320948">
    <property type="component" value="Unassembled WGS sequence"/>
</dbReference>